<proteinExistence type="predicted"/>
<feature type="signal peptide" evidence="2">
    <location>
        <begin position="1"/>
        <end position="17"/>
    </location>
</feature>
<feature type="chain" id="PRO_5042984958" evidence="2">
    <location>
        <begin position="18"/>
        <end position="172"/>
    </location>
</feature>
<organism evidence="3 4">
    <name type="scientific">Pyrocoelia pectoralis</name>
    <dbReference type="NCBI Taxonomy" id="417401"/>
    <lineage>
        <taxon>Eukaryota</taxon>
        <taxon>Metazoa</taxon>
        <taxon>Ecdysozoa</taxon>
        <taxon>Arthropoda</taxon>
        <taxon>Hexapoda</taxon>
        <taxon>Insecta</taxon>
        <taxon>Pterygota</taxon>
        <taxon>Neoptera</taxon>
        <taxon>Endopterygota</taxon>
        <taxon>Coleoptera</taxon>
        <taxon>Polyphaga</taxon>
        <taxon>Elateriformia</taxon>
        <taxon>Elateroidea</taxon>
        <taxon>Lampyridae</taxon>
        <taxon>Lampyrinae</taxon>
        <taxon>Pyrocoelia</taxon>
    </lineage>
</organism>
<dbReference type="Pfam" id="PF07898">
    <property type="entry name" value="DUF1676"/>
    <property type="match status" value="1"/>
</dbReference>
<sequence length="172" mass="18479">MHQVCVVLLCILPTIRAGLLEALTNDEKGLQLGNGVSLHLDRVIKANGSLLDTHALRLDYSGMGLSVGKALKSDAVQLKLFVTDEVEGRKRRKVGDIMVPALIGFKMTAIAAAVFTAVTVLVLKSVALGNLSIAVALGIFLSKYFGKKSENKEESIYYTDPTYHSYPSATGI</sequence>
<name>A0AAN7ZI18_9COLE</name>
<evidence type="ECO:0000313" key="4">
    <source>
        <dbReference type="Proteomes" id="UP001329430"/>
    </source>
</evidence>
<gene>
    <name evidence="3" type="ORF">RI129_006107</name>
</gene>
<feature type="transmembrane region" description="Helical" evidence="1">
    <location>
        <begin position="127"/>
        <end position="146"/>
    </location>
</feature>
<accession>A0AAN7ZI18</accession>
<protein>
    <submittedName>
        <fullName evidence="3">Uncharacterized protein</fullName>
    </submittedName>
</protein>
<evidence type="ECO:0000313" key="3">
    <source>
        <dbReference type="EMBL" id="KAK5644807.1"/>
    </source>
</evidence>
<keyword evidence="2" id="KW-0732">Signal</keyword>
<dbReference type="Proteomes" id="UP001329430">
    <property type="component" value="Chromosome 4"/>
</dbReference>
<dbReference type="EMBL" id="JAVRBK010000004">
    <property type="protein sequence ID" value="KAK5644807.1"/>
    <property type="molecule type" value="Genomic_DNA"/>
</dbReference>
<evidence type="ECO:0000256" key="1">
    <source>
        <dbReference type="SAM" id="Phobius"/>
    </source>
</evidence>
<dbReference type="AlphaFoldDB" id="A0AAN7ZI18"/>
<reference evidence="3 4" key="1">
    <citation type="journal article" date="2024" name="Insects">
        <title>An Improved Chromosome-Level Genome Assembly of the Firefly Pyrocoelia pectoralis.</title>
        <authorList>
            <person name="Fu X."/>
            <person name="Meyer-Rochow V.B."/>
            <person name="Ballantyne L."/>
            <person name="Zhu X."/>
        </authorList>
    </citation>
    <scope>NUCLEOTIDE SEQUENCE [LARGE SCALE GENOMIC DNA]</scope>
    <source>
        <strain evidence="3">XCY_ONT2</strain>
    </source>
</reference>
<keyword evidence="1" id="KW-0472">Membrane</keyword>
<keyword evidence="1" id="KW-1133">Transmembrane helix</keyword>
<evidence type="ECO:0000256" key="2">
    <source>
        <dbReference type="SAM" id="SignalP"/>
    </source>
</evidence>
<dbReference type="InterPro" id="IPR012464">
    <property type="entry name" value="DUF1676"/>
</dbReference>
<comment type="caution">
    <text evidence="3">The sequence shown here is derived from an EMBL/GenBank/DDBJ whole genome shotgun (WGS) entry which is preliminary data.</text>
</comment>
<keyword evidence="1" id="KW-0812">Transmembrane</keyword>
<feature type="transmembrane region" description="Helical" evidence="1">
    <location>
        <begin position="97"/>
        <end position="121"/>
    </location>
</feature>
<keyword evidence="4" id="KW-1185">Reference proteome</keyword>